<reference evidence="1 2" key="1">
    <citation type="submission" date="2015-01" db="EMBL/GenBank/DDBJ databases">
        <title>Genome Sequence of Magnetospirillum magnetotacticum Strain MS-1.</title>
        <authorList>
            <person name="Marinov G.K."/>
            <person name="Smalley M.D."/>
            <person name="DeSalvo G."/>
        </authorList>
    </citation>
    <scope>NUCLEOTIDE SEQUENCE [LARGE SCALE GENOMIC DNA]</scope>
    <source>
        <strain evidence="1 2">MS-1</strain>
    </source>
</reference>
<organism evidence="1 2">
    <name type="scientific">Paramagnetospirillum magnetotacticum MS-1</name>
    <dbReference type="NCBI Taxonomy" id="272627"/>
    <lineage>
        <taxon>Bacteria</taxon>
        <taxon>Pseudomonadati</taxon>
        <taxon>Pseudomonadota</taxon>
        <taxon>Alphaproteobacteria</taxon>
        <taxon>Rhodospirillales</taxon>
        <taxon>Magnetospirillaceae</taxon>
        <taxon>Paramagnetospirillum</taxon>
    </lineage>
</organism>
<comment type="caution">
    <text evidence="1">The sequence shown here is derived from an EMBL/GenBank/DDBJ whole genome shotgun (WGS) entry which is preliminary data.</text>
</comment>
<dbReference type="InterPro" id="IPR036388">
    <property type="entry name" value="WH-like_DNA-bd_sf"/>
</dbReference>
<sequence>MRALWQQIHADFERTLTLHSSHTQFEVLRQEHHILGRFVDVTAVLDYLHSRDGAPDDKDQILATLVAAAQTRRGDRDVAAAMVWLGLWPGLDNLYRRLWRFFRNDANELASEIAGRFAMGMQRADLSRIKRVAATLIANVERDIRVGLRRRWAEAATHEELPDPDEFGSPASKSSCFGLPAGTDPDVVASFVHRVLTDLIGSDADIVVAVVMMGEGQRDVADRLGLGYDAVRKRYQRALARLRDVLGEI</sequence>
<keyword evidence="1" id="KW-0240">DNA-directed RNA polymerase</keyword>
<dbReference type="Proteomes" id="UP000031971">
    <property type="component" value="Unassembled WGS sequence"/>
</dbReference>
<keyword evidence="1" id="KW-0804">Transcription</keyword>
<dbReference type="InterPro" id="IPR013324">
    <property type="entry name" value="RNA_pol_sigma_r3/r4-like"/>
</dbReference>
<dbReference type="Gene3D" id="1.10.10.10">
    <property type="entry name" value="Winged helix-like DNA-binding domain superfamily/Winged helix DNA-binding domain"/>
    <property type="match status" value="1"/>
</dbReference>
<dbReference type="AlphaFoldDB" id="A0A0C2UVT1"/>
<dbReference type="STRING" id="272627.CCC_01434"/>
<evidence type="ECO:0000313" key="2">
    <source>
        <dbReference type="Proteomes" id="UP000031971"/>
    </source>
</evidence>
<protein>
    <submittedName>
        <fullName evidence="1">DNA-directed RNA polymerase specialized sigma subunit sigma24-like protein</fullName>
    </submittedName>
</protein>
<dbReference type="OrthoDB" id="7334872at2"/>
<dbReference type="GO" id="GO:0000428">
    <property type="term" value="C:DNA-directed RNA polymerase complex"/>
    <property type="evidence" value="ECO:0007669"/>
    <property type="project" value="UniProtKB-KW"/>
</dbReference>
<evidence type="ECO:0000313" key="1">
    <source>
        <dbReference type="EMBL" id="KIL96941.1"/>
    </source>
</evidence>
<dbReference type="RefSeq" id="WP_009870338.1">
    <property type="nucleotide sequence ID" value="NZ_JXSL01000033.1"/>
</dbReference>
<dbReference type="SUPFAM" id="SSF88659">
    <property type="entry name" value="Sigma3 and sigma4 domains of RNA polymerase sigma factors"/>
    <property type="match status" value="1"/>
</dbReference>
<dbReference type="EMBL" id="JXSL01000033">
    <property type="protein sequence ID" value="KIL96941.1"/>
    <property type="molecule type" value="Genomic_DNA"/>
</dbReference>
<keyword evidence="2" id="KW-1185">Reference proteome</keyword>
<proteinExistence type="predicted"/>
<gene>
    <name evidence="1" type="ORF">CCC_01434</name>
</gene>
<name>A0A0C2UVT1_PARME</name>
<accession>A0A0C2UVT1</accession>